<feature type="region of interest" description="Disordered" evidence="1">
    <location>
        <begin position="207"/>
        <end position="226"/>
    </location>
</feature>
<name>A0A4Q7TRH5_9MICO</name>
<sequence>MSVEPGMTPQANRRAALRAAEGDQSGSTRARLIAAFREAAAMQLDRPSATWICDRAGVGRSTYYTHFATVDELAAETITESWEAVSHEDVARRTGPHSGRDVITREGLGRVVSELTRSRELIEYATRIGSRALVLEHLVQRFERFTSRTVAAEFTGASPGARALITSYISAGTVHALFRWLEEPSSETAETVIQAIFELLPATLTADRPDRAAGPTARPSKRAGLP</sequence>
<gene>
    <name evidence="2" type="ORF">EV139_2470</name>
</gene>
<proteinExistence type="predicted"/>
<evidence type="ECO:0000313" key="2">
    <source>
        <dbReference type="EMBL" id="RZT62767.1"/>
    </source>
</evidence>
<evidence type="ECO:0008006" key="4">
    <source>
        <dbReference type="Google" id="ProtNLM"/>
    </source>
</evidence>
<dbReference type="RefSeq" id="WP_130454640.1">
    <property type="nucleotide sequence ID" value="NZ_QYAG01000002.1"/>
</dbReference>
<organism evidence="2 3">
    <name type="scientific">Leucobacter luti</name>
    <dbReference type="NCBI Taxonomy" id="340320"/>
    <lineage>
        <taxon>Bacteria</taxon>
        <taxon>Bacillati</taxon>
        <taxon>Actinomycetota</taxon>
        <taxon>Actinomycetes</taxon>
        <taxon>Micrococcales</taxon>
        <taxon>Microbacteriaceae</taxon>
        <taxon>Leucobacter</taxon>
    </lineage>
</organism>
<dbReference type="OrthoDB" id="7252896at2"/>
<keyword evidence="3" id="KW-1185">Reference proteome</keyword>
<dbReference type="EMBL" id="SHKI01000006">
    <property type="protein sequence ID" value="RZT62767.1"/>
    <property type="molecule type" value="Genomic_DNA"/>
</dbReference>
<reference evidence="2 3" key="1">
    <citation type="journal article" date="2015" name="Stand. Genomic Sci.">
        <title>Genomic Encyclopedia of Bacterial and Archaeal Type Strains, Phase III: the genomes of soil and plant-associated and newly described type strains.</title>
        <authorList>
            <person name="Whitman W.B."/>
            <person name="Woyke T."/>
            <person name="Klenk H.P."/>
            <person name="Zhou Y."/>
            <person name="Lilburn T.G."/>
            <person name="Beck B.J."/>
            <person name="De Vos P."/>
            <person name="Vandamme P."/>
            <person name="Eisen J.A."/>
            <person name="Garrity G."/>
            <person name="Hugenholtz P."/>
            <person name="Kyrpides N.C."/>
        </authorList>
    </citation>
    <scope>NUCLEOTIDE SEQUENCE [LARGE SCALE GENOMIC DNA]</scope>
    <source>
        <strain evidence="2 3">RF6</strain>
    </source>
</reference>
<feature type="region of interest" description="Disordered" evidence="1">
    <location>
        <begin position="1"/>
        <end position="23"/>
    </location>
</feature>
<dbReference type="Gene3D" id="1.10.357.10">
    <property type="entry name" value="Tetracycline Repressor, domain 2"/>
    <property type="match status" value="1"/>
</dbReference>
<dbReference type="InterPro" id="IPR009057">
    <property type="entry name" value="Homeodomain-like_sf"/>
</dbReference>
<comment type="caution">
    <text evidence="2">The sequence shown here is derived from an EMBL/GenBank/DDBJ whole genome shotgun (WGS) entry which is preliminary data.</text>
</comment>
<dbReference type="Proteomes" id="UP000291832">
    <property type="component" value="Unassembled WGS sequence"/>
</dbReference>
<accession>A0A4Q7TRH5</accession>
<evidence type="ECO:0000256" key="1">
    <source>
        <dbReference type="SAM" id="MobiDB-lite"/>
    </source>
</evidence>
<evidence type="ECO:0000313" key="3">
    <source>
        <dbReference type="Proteomes" id="UP000291832"/>
    </source>
</evidence>
<protein>
    <recommendedName>
        <fullName evidence="4">TetR family transcriptional regulator</fullName>
    </recommendedName>
</protein>
<dbReference type="SUPFAM" id="SSF46689">
    <property type="entry name" value="Homeodomain-like"/>
    <property type="match status" value="1"/>
</dbReference>
<dbReference type="AlphaFoldDB" id="A0A4Q7TRH5"/>